<dbReference type="OrthoDB" id="9804353at2"/>
<feature type="transmembrane region" description="Helical" evidence="7">
    <location>
        <begin position="120"/>
        <end position="139"/>
    </location>
</feature>
<dbReference type="PROSITE" id="PS50928">
    <property type="entry name" value="ABC_TM1"/>
    <property type="match status" value="1"/>
</dbReference>
<evidence type="ECO:0000259" key="8">
    <source>
        <dbReference type="PROSITE" id="PS50928"/>
    </source>
</evidence>
<dbReference type="CDD" id="cd06261">
    <property type="entry name" value="TM_PBP2"/>
    <property type="match status" value="1"/>
</dbReference>
<dbReference type="InterPro" id="IPR035906">
    <property type="entry name" value="MetI-like_sf"/>
</dbReference>
<evidence type="ECO:0000256" key="6">
    <source>
        <dbReference type="ARBA" id="ARBA00023136"/>
    </source>
</evidence>
<keyword evidence="3" id="KW-1003">Cell membrane</keyword>
<feature type="transmembrane region" description="Helical" evidence="7">
    <location>
        <begin position="210"/>
        <end position="230"/>
    </location>
</feature>
<feature type="transmembrane region" description="Helical" evidence="7">
    <location>
        <begin position="92"/>
        <end position="114"/>
    </location>
</feature>
<comment type="similarity">
    <text evidence="7">Belongs to the binding-protein-dependent transport system permease family.</text>
</comment>
<dbReference type="Proteomes" id="UP000307602">
    <property type="component" value="Unassembled WGS sequence"/>
</dbReference>
<sequence>MKNKSIYILIGTIAIPIIWVSVKYIFSIEDRFLPDPVDVLTSVNEIKPSILFHTTYSVFRLLIGLLFGIALGIYFGLLLYKSRIYYYILNPIFQSLRSVPPFATIPFFLLWFGFSETGKFLIIVTGIAFNLAIATYQILEDTPERYKVFFRSIKSSTRKQTLKFALPYSLSKLLPTIRFSLSMAVGLAVVSEMLGSQVGLGYLIQTAKSTFSLDVVFLIAIIWGVINYILDKTIQFIWSKLILWK</sequence>
<proteinExistence type="inferred from homology"/>
<evidence type="ECO:0000256" key="5">
    <source>
        <dbReference type="ARBA" id="ARBA00022989"/>
    </source>
</evidence>
<comment type="caution">
    <text evidence="9">The sequence shown here is derived from an EMBL/GenBank/DDBJ whole genome shotgun (WGS) entry which is preliminary data.</text>
</comment>
<dbReference type="Gene3D" id="1.10.3720.10">
    <property type="entry name" value="MetI-like"/>
    <property type="match status" value="1"/>
</dbReference>
<feature type="domain" description="ABC transmembrane type-1" evidence="8">
    <location>
        <begin position="54"/>
        <end position="234"/>
    </location>
</feature>
<keyword evidence="5 7" id="KW-1133">Transmembrane helix</keyword>
<dbReference type="RefSeq" id="WP_135874751.1">
    <property type="nucleotide sequence ID" value="NZ_SRSO01000001.1"/>
</dbReference>
<organism evidence="9 10">
    <name type="scientific">Flavivirga rizhaonensis</name>
    <dbReference type="NCBI Taxonomy" id="2559571"/>
    <lineage>
        <taxon>Bacteria</taxon>
        <taxon>Pseudomonadati</taxon>
        <taxon>Bacteroidota</taxon>
        <taxon>Flavobacteriia</taxon>
        <taxon>Flavobacteriales</taxon>
        <taxon>Flavobacteriaceae</taxon>
        <taxon>Flavivirga</taxon>
    </lineage>
</organism>
<keyword evidence="2 7" id="KW-0813">Transport</keyword>
<evidence type="ECO:0000313" key="9">
    <source>
        <dbReference type="EMBL" id="TGV04829.1"/>
    </source>
</evidence>
<dbReference type="GO" id="GO:0055085">
    <property type="term" value="P:transmembrane transport"/>
    <property type="evidence" value="ECO:0007669"/>
    <property type="project" value="InterPro"/>
</dbReference>
<dbReference type="GO" id="GO:0005886">
    <property type="term" value="C:plasma membrane"/>
    <property type="evidence" value="ECO:0007669"/>
    <property type="project" value="UniProtKB-SubCell"/>
</dbReference>
<feature type="transmembrane region" description="Helical" evidence="7">
    <location>
        <begin position="179"/>
        <end position="204"/>
    </location>
</feature>
<feature type="transmembrane region" description="Helical" evidence="7">
    <location>
        <begin position="7"/>
        <end position="26"/>
    </location>
</feature>
<dbReference type="Pfam" id="PF00528">
    <property type="entry name" value="BPD_transp_1"/>
    <property type="match status" value="1"/>
</dbReference>
<evidence type="ECO:0000256" key="3">
    <source>
        <dbReference type="ARBA" id="ARBA00022475"/>
    </source>
</evidence>
<keyword evidence="10" id="KW-1185">Reference proteome</keyword>
<feature type="transmembrane region" description="Helical" evidence="7">
    <location>
        <begin position="58"/>
        <end position="80"/>
    </location>
</feature>
<dbReference type="PANTHER" id="PTHR30151:SF0">
    <property type="entry name" value="ABC TRANSPORTER PERMEASE PROTEIN MJ0413-RELATED"/>
    <property type="match status" value="1"/>
</dbReference>
<gene>
    <name evidence="9" type="ORF">EM932_01535</name>
</gene>
<dbReference type="SUPFAM" id="SSF161098">
    <property type="entry name" value="MetI-like"/>
    <property type="match status" value="1"/>
</dbReference>
<comment type="subcellular location">
    <subcellularLocation>
        <location evidence="1 7">Cell membrane</location>
        <topology evidence="1 7">Multi-pass membrane protein</topology>
    </subcellularLocation>
</comment>
<keyword evidence="6 7" id="KW-0472">Membrane</keyword>
<reference evidence="9 10" key="1">
    <citation type="submission" date="2019-04" db="EMBL/GenBank/DDBJ databases">
        <authorList>
            <person name="Liu A."/>
        </authorList>
    </citation>
    <scope>NUCLEOTIDE SEQUENCE [LARGE SCALE GENOMIC DNA]</scope>
    <source>
        <strain evidence="9 10">RZ03</strain>
    </source>
</reference>
<evidence type="ECO:0000256" key="2">
    <source>
        <dbReference type="ARBA" id="ARBA00022448"/>
    </source>
</evidence>
<dbReference type="AlphaFoldDB" id="A0A4S1E2Q8"/>
<name>A0A4S1E2Q8_9FLAO</name>
<dbReference type="EMBL" id="SRSO01000001">
    <property type="protein sequence ID" value="TGV04829.1"/>
    <property type="molecule type" value="Genomic_DNA"/>
</dbReference>
<evidence type="ECO:0000313" key="10">
    <source>
        <dbReference type="Proteomes" id="UP000307602"/>
    </source>
</evidence>
<evidence type="ECO:0000256" key="4">
    <source>
        <dbReference type="ARBA" id="ARBA00022692"/>
    </source>
</evidence>
<protein>
    <submittedName>
        <fullName evidence="9">ABC transporter permease</fullName>
    </submittedName>
</protein>
<dbReference type="PANTHER" id="PTHR30151">
    <property type="entry name" value="ALKANE SULFONATE ABC TRANSPORTER-RELATED, MEMBRANE SUBUNIT"/>
    <property type="match status" value="1"/>
</dbReference>
<evidence type="ECO:0000256" key="1">
    <source>
        <dbReference type="ARBA" id="ARBA00004651"/>
    </source>
</evidence>
<evidence type="ECO:0000256" key="7">
    <source>
        <dbReference type="RuleBase" id="RU363032"/>
    </source>
</evidence>
<dbReference type="InterPro" id="IPR000515">
    <property type="entry name" value="MetI-like"/>
</dbReference>
<accession>A0A4S1E2Q8</accession>
<keyword evidence="4 7" id="KW-0812">Transmembrane</keyword>